<organism evidence="2 3">
    <name type="scientific">Dentipellis fragilis</name>
    <dbReference type="NCBI Taxonomy" id="205917"/>
    <lineage>
        <taxon>Eukaryota</taxon>
        <taxon>Fungi</taxon>
        <taxon>Dikarya</taxon>
        <taxon>Basidiomycota</taxon>
        <taxon>Agaricomycotina</taxon>
        <taxon>Agaricomycetes</taxon>
        <taxon>Russulales</taxon>
        <taxon>Hericiaceae</taxon>
        <taxon>Dentipellis</taxon>
    </lineage>
</organism>
<feature type="compositionally biased region" description="Basic and acidic residues" evidence="1">
    <location>
        <begin position="110"/>
        <end position="121"/>
    </location>
</feature>
<feature type="compositionally biased region" description="Basic and acidic residues" evidence="1">
    <location>
        <begin position="341"/>
        <end position="353"/>
    </location>
</feature>
<feature type="compositionally biased region" description="Acidic residues" evidence="1">
    <location>
        <begin position="183"/>
        <end position="192"/>
    </location>
</feature>
<feature type="compositionally biased region" description="Low complexity" evidence="1">
    <location>
        <begin position="399"/>
        <end position="409"/>
    </location>
</feature>
<feature type="compositionally biased region" description="Basic and acidic residues" evidence="1">
    <location>
        <begin position="363"/>
        <end position="386"/>
    </location>
</feature>
<feature type="compositionally biased region" description="Polar residues" evidence="1">
    <location>
        <begin position="53"/>
        <end position="63"/>
    </location>
</feature>
<name>A0A4Y9YXG9_9AGAM</name>
<gene>
    <name evidence="2" type="ORF">EVG20_g3990</name>
</gene>
<feature type="compositionally biased region" description="Basic and acidic residues" evidence="1">
    <location>
        <begin position="24"/>
        <end position="34"/>
    </location>
</feature>
<evidence type="ECO:0000313" key="3">
    <source>
        <dbReference type="Proteomes" id="UP000298327"/>
    </source>
</evidence>
<sequence length="409" mass="45708">MSAVRPTRPRNAGGLPSGPRSRSVGRDRDADSRDYLSSSSSRPPIPSTPSRQVRPQKSLANLPSQSRSQYSSESRERSRAPPTPVSPRGQRSKGSRQQQDYPPPSSRGRVQNDRLYARRSDSSSASSPNSEVSSGSSFLDRMKVRSAASSRTSWEEEEEPPRKDKGGWSKDRRPVREERPMSPEEDYVEEEPVTPGHGASLWTRMAEAASTLTVSVGKAWATNIPAYSGEETPPGQESRLTRAMKAYHLEKARDPSDLPEWLFDERERRPAGRPSTSRRRDDRDYEYERDEAPPQRSRGLRDIYDTAAAPSNAYDRSDTRPSYSRNTSSSRDDGSAGQSKANDRLKALRDAKRNAAQRNAGYSEREDSPPPRPSRGEDRRRVEEPARGQGPRRPPPTQGLPTRPGARQV</sequence>
<accession>A0A4Y9YXG9</accession>
<keyword evidence="3" id="KW-1185">Reference proteome</keyword>
<protein>
    <submittedName>
        <fullName evidence="2">Uncharacterized protein</fullName>
    </submittedName>
</protein>
<feature type="region of interest" description="Disordered" evidence="1">
    <location>
        <begin position="222"/>
        <end position="409"/>
    </location>
</feature>
<evidence type="ECO:0000313" key="2">
    <source>
        <dbReference type="EMBL" id="TFY67296.1"/>
    </source>
</evidence>
<feature type="compositionally biased region" description="Basic and acidic residues" evidence="1">
    <location>
        <begin position="160"/>
        <end position="182"/>
    </location>
</feature>
<evidence type="ECO:0000256" key="1">
    <source>
        <dbReference type="SAM" id="MobiDB-lite"/>
    </source>
</evidence>
<feature type="compositionally biased region" description="Basic and acidic residues" evidence="1">
    <location>
        <begin position="247"/>
        <end position="256"/>
    </location>
</feature>
<feature type="region of interest" description="Disordered" evidence="1">
    <location>
        <begin position="1"/>
        <end position="202"/>
    </location>
</feature>
<dbReference type="OrthoDB" id="2683368at2759"/>
<feature type="compositionally biased region" description="Polar residues" evidence="1">
    <location>
        <begin position="320"/>
        <end position="329"/>
    </location>
</feature>
<proteinExistence type="predicted"/>
<dbReference type="EMBL" id="SEOQ01000194">
    <property type="protein sequence ID" value="TFY67296.1"/>
    <property type="molecule type" value="Genomic_DNA"/>
</dbReference>
<feature type="compositionally biased region" description="Low complexity" evidence="1">
    <location>
        <begin position="122"/>
        <end position="137"/>
    </location>
</feature>
<dbReference type="Proteomes" id="UP000298327">
    <property type="component" value="Unassembled WGS sequence"/>
</dbReference>
<comment type="caution">
    <text evidence="2">The sequence shown here is derived from an EMBL/GenBank/DDBJ whole genome shotgun (WGS) entry which is preliminary data.</text>
</comment>
<reference evidence="2 3" key="1">
    <citation type="submission" date="2019-02" db="EMBL/GenBank/DDBJ databases">
        <title>Genome sequencing of the rare red list fungi Dentipellis fragilis.</title>
        <authorList>
            <person name="Buettner E."/>
            <person name="Kellner H."/>
        </authorList>
    </citation>
    <scope>NUCLEOTIDE SEQUENCE [LARGE SCALE GENOMIC DNA]</scope>
    <source>
        <strain evidence="2 3">DSM 105465</strain>
    </source>
</reference>
<dbReference type="AlphaFoldDB" id="A0A4Y9YXG9"/>